<keyword evidence="1" id="KW-0732">Signal</keyword>
<proteinExistence type="predicted"/>
<accession>A0A6I1E6Z3</accession>
<protein>
    <recommendedName>
        <fullName evidence="4">DUF4251 domain-containing protein</fullName>
    </recommendedName>
</protein>
<comment type="caution">
    <text evidence="2">The sequence shown here is derived from an EMBL/GenBank/DDBJ whole genome shotgun (WGS) entry which is preliminary data.</text>
</comment>
<gene>
    <name evidence="2" type="ORF">F8C76_08360</name>
</gene>
<dbReference type="Proteomes" id="UP000429785">
    <property type="component" value="Unassembled WGS sequence"/>
</dbReference>
<organism evidence="2 3">
    <name type="scientific">Flagellimonas olearia</name>
    <dbReference type="NCBI Taxonomy" id="552546"/>
    <lineage>
        <taxon>Bacteria</taxon>
        <taxon>Pseudomonadati</taxon>
        <taxon>Bacteroidota</taxon>
        <taxon>Flavobacteriia</taxon>
        <taxon>Flavobacteriales</taxon>
        <taxon>Flavobacteriaceae</taxon>
        <taxon>Flagellimonas</taxon>
    </lineage>
</organism>
<evidence type="ECO:0008006" key="4">
    <source>
        <dbReference type="Google" id="ProtNLM"/>
    </source>
</evidence>
<feature type="signal peptide" evidence="1">
    <location>
        <begin position="1"/>
        <end position="21"/>
    </location>
</feature>
<dbReference type="AlphaFoldDB" id="A0A6I1E6Z3"/>
<evidence type="ECO:0000313" key="3">
    <source>
        <dbReference type="Proteomes" id="UP000429785"/>
    </source>
</evidence>
<dbReference type="RefSeq" id="WP_129653154.1">
    <property type="nucleotide sequence ID" value="NZ_WELG01000001.1"/>
</dbReference>
<evidence type="ECO:0000313" key="2">
    <source>
        <dbReference type="EMBL" id="KAB7531491.1"/>
    </source>
</evidence>
<reference evidence="2 3" key="1">
    <citation type="submission" date="2019-10" db="EMBL/GenBank/DDBJ databases">
        <title>Muricauda olearia CL-SS4 JCM15563 genome.</title>
        <authorList>
            <person name="Liu L."/>
        </authorList>
    </citation>
    <scope>NUCLEOTIDE SEQUENCE [LARGE SCALE GENOMIC DNA]</scope>
    <source>
        <strain evidence="2 3">CL-SS4</strain>
    </source>
</reference>
<feature type="chain" id="PRO_5026214591" description="DUF4251 domain-containing protein" evidence="1">
    <location>
        <begin position="22"/>
        <end position="157"/>
    </location>
</feature>
<dbReference type="OrthoDB" id="1163357at2"/>
<name>A0A6I1E6Z3_9FLAO</name>
<sequence>MKNLKLIASMIVLLAMMQAHAQNGPTGVLNSTTTNTFNYIKEGVKMPYSVTVQESRNYKTMFDLADIGKVDKNRINTPVKVSKLITVTNNANPRDNSVIALRYDKRVADTFKLVSTEKGFAISVDNRTMEYIMGKGIQFANTADREFFMVDEFDGME</sequence>
<evidence type="ECO:0000256" key="1">
    <source>
        <dbReference type="SAM" id="SignalP"/>
    </source>
</evidence>
<dbReference type="EMBL" id="WELG01000001">
    <property type="protein sequence ID" value="KAB7531491.1"/>
    <property type="molecule type" value="Genomic_DNA"/>
</dbReference>